<keyword evidence="2" id="KW-1185">Reference proteome</keyword>
<evidence type="ECO:0000313" key="2">
    <source>
        <dbReference type="Proteomes" id="UP000008068"/>
    </source>
</evidence>
<reference evidence="2" key="1">
    <citation type="submission" date="2011-07" db="EMBL/GenBank/DDBJ databases">
        <authorList>
            <consortium name="Caenorhabditis brenneri Sequencing and Analysis Consortium"/>
            <person name="Wilson R.K."/>
        </authorList>
    </citation>
    <scope>NUCLEOTIDE SEQUENCE [LARGE SCALE GENOMIC DNA]</scope>
    <source>
        <strain evidence="2">PB2801</strain>
    </source>
</reference>
<name>G0NKL7_CAEBE</name>
<sequence length="14" mass="1532">MGKLNRALQSLVSD</sequence>
<dbReference type="EMBL" id="GL379901">
    <property type="protein sequence ID" value="EGT33047.1"/>
    <property type="molecule type" value="Genomic_DNA"/>
</dbReference>
<evidence type="ECO:0000313" key="1">
    <source>
        <dbReference type="EMBL" id="EGT33047.1"/>
    </source>
</evidence>
<dbReference type="Proteomes" id="UP000008068">
    <property type="component" value="Unassembled WGS sequence"/>
</dbReference>
<dbReference type="InParanoid" id="G0NKL7"/>
<gene>
    <name evidence="1" type="ORF">CAEBREN_09591</name>
</gene>
<protein>
    <submittedName>
        <fullName evidence="1">Uncharacterized protein</fullName>
    </submittedName>
</protein>
<proteinExistence type="predicted"/>
<organism evidence="2">
    <name type="scientific">Caenorhabditis brenneri</name>
    <name type="common">Nematode worm</name>
    <dbReference type="NCBI Taxonomy" id="135651"/>
    <lineage>
        <taxon>Eukaryota</taxon>
        <taxon>Metazoa</taxon>
        <taxon>Ecdysozoa</taxon>
        <taxon>Nematoda</taxon>
        <taxon>Chromadorea</taxon>
        <taxon>Rhabditida</taxon>
        <taxon>Rhabditina</taxon>
        <taxon>Rhabditomorpha</taxon>
        <taxon>Rhabditoidea</taxon>
        <taxon>Rhabditidae</taxon>
        <taxon>Peloderinae</taxon>
        <taxon>Caenorhabditis</taxon>
    </lineage>
</organism>
<accession>G0NKL7</accession>